<feature type="compositionally biased region" description="Basic and acidic residues" evidence="1">
    <location>
        <begin position="199"/>
        <end position="208"/>
    </location>
</feature>
<proteinExistence type="predicted"/>
<dbReference type="Proteomes" id="UP000295777">
    <property type="component" value="Unassembled WGS sequence"/>
</dbReference>
<dbReference type="EMBL" id="SMFV01000004">
    <property type="protein sequence ID" value="TCK03887.1"/>
    <property type="molecule type" value="Genomic_DNA"/>
</dbReference>
<feature type="region of interest" description="Disordered" evidence="1">
    <location>
        <begin position="176"/>
        <end position="213"/>
    </location>
</feature>
<organism evidence="2 3">
    <name type="scientific">Phorcysia thermohydrogeniphila</name>
    <dbReference type="NCBI Taxonomy" id="936138"/>
    <lineage>
        <taxon>Bacteria</taxon>
        <taxon>Pseudomonadati</taxon>
        <taxon>Aquificota</taxon>
        <taxon>Aquificia</taxon>
        <taxon>Desulfurobacteriales</taxon>
        <taxon>Desulfurobacteriaceae</taxon>
        <taxon>Phorcysia</taxon>
    </lineage>
</organism>
<name>A0A4R1G763_9BACT</name>
<gene>
    <name evidence="2" type="ORF">CLV27_1201</name>
</gene>
<evidence type="ECO:0000256" key="1">
    <source>
        <dbReference type="SAM" id="MobiDB-lite"/>
    </source>
</evidence>
<reference evidence="2 3" key="1">
    <citation type="submission" date="2019-03" db="EMBL/GenBank/DDBJ databases">
        <title>Genomic Encyclopedia of Archaeal and Bacterial Type Strains, Phase II (KMG-II): from individual species to whole genera.</title>
        <authorList>
            <person name="Goeker M."/>
        </authorList>
    </citation>
    <scope>NUCLEOTIDE SEQUENCE [LARGE SCALE GENOMIC DNA]</scope>
    <source>
        <strain evidence="2 3">DSM 24425</strain>
    </source>
</reference>
<sequence length="510" mass="55596">MFLLDLLSALEGKSSGSSLAGKERKRPVGKEGFSLLFDTILQGQTPHVALPTGNRNLAEKKQLSVTEQSARLTGSSKEEPFNLKGTEKLVFSQRTKTALHHKEVKGSLLRTPSLRKDVKVALKGKKSTFQKEETLSVSVSHYRKGKNINQIGFPSADSVKKESAGKKEHLQSELLGGSYPVSGKVPNSKESSLQISGERAPDSVKTRESLTTFEQKGERLASLHPSYVEGEFSGLNVSSSGERETDAGLLTIANDSLPSLSFQGSLLVNEEAGRSTLTKSEEIITATKVLSVSKKEESPKHLPNGVSKSKSVAGVELHQSKEGVVRKEKKHDILLSESRRDFQGVSQLQGVGDGAPHSIHSVDDVPLPSNGEVRHEIAKGENVSSRPATAETGRLQLTYWGFEQSSDSHEGSDNFHQESGRQNIQKQFPAYTFSLDLKNFSFRAGFTRNALSLSINFLNEQGVTPSLIEEIESVIRSSGIAFGRIQLKVKGKTVYSSSVKKEEVSLELRV</sequence>
<keyword evidence="3" id="KW-1185">Reference proteome</keyword>
<protein>
    <submittedName>
        <fullName evidence="2">Uncharacterized protein</fullName>
    </submittedName>
</protein>
<comment type="caution">
    <text evidence="2">The sequence shown here is derived from an EMBL/GenBank/DDBJ whole genome shotgun (WGS) entry which is preliminary data.</text>
</comment>
<evidence type="ECO:0000313" key="3">
    <source>
        <dbReference type="Proteomes" id="UP000295777"/>
    </source>
</evidence>
<dbReference type="AlphaFoldDB" id="A0A4R1G763"/>
<evidence type="ECO:0000313" key="2">
    <source>
        <dbReference type="EMBL" id="TCK03887.1"/>
    </source>
</evidence>
<accession>A0A4R1G763</accession>